<dbReference type="GO" id="GO:0044423">
    <property type="term" value="C:virion component"/>
    <property type="evidence" value="ECO:0007669"/>
    <property type="project" value="UniProtKB-UniRule"/>
</dbReference>
<name>A0A2U9QHJ6_9POXV</name>
<dbReference type="PIRSF" id="PIRSF015629">
    <property type="entry name" value="VAC_E6R"/>
    <property type="match status" value="1"/>
</dbReference>
<dbReference type="KEGG" id="vg:36841026"/>
<dbReference type="EMBL" id="MH427217">
    <property type="protein sequence ID" value="AWU47074.1"/>
    <property type="molecule type" value="Genomic_DNA"/>
</dbReference>
<evidence type="ECO:0000313" key="5">
    <source>
        <dbReference type="Proteomes" id="UP000249273"/>
    </source>
</evidence>
<accession>A0A2U9QHJ6</accession>
<dbReference type="RefSeq" id="YP_009480567.1">
    <property type="nucleotide sequence ID" value="NC_037656.1"/>
</dbReference>
<reference evidence="4" key="1">
    <citation type="submission" date="2018-05" db="EMBL/GenBank/DDBJ databases">
        <title>Complete Genome Sequence of a Novel Sea Otter Poxvirus.</title>
        <authorList>
            <person name="Jacob J.M."/>
            <person name="Subramaniam K."/>
            <person name="Tu S.-L."/>
            <person name="Nielsen O."/>
            <person name="Tuomi P.A."/>
            <person name="Upton C."/>
            <person name="Waltzek T.B."/>
        </authorList>
    </citation>
    <scope>NUCLEOTIDE SEQUENCE [LARGE SCALE GENOMIC DNA]</scope>
    <source>
        <strain evidence="4">ELK</strain>
    </source>
</reference>
<keyword evidence="5" id="KW-1185">Reference proteome</keyword>
<dbReference type="Pfam" id="PF04656">
    <property type="entry name" value="Pox_E6"/>
    <property type="match status" value="1"/>
</dbReference>
<evidence type="ECO:0000256" key="3">
    <source>
        <dbReference type="PIRNR" id="PIRNR015629"/>
    </source>
</evidence>
<sequence length="566" mass="66599">MDFIRRKYLVHVIDNNIDFLRDDAMNKVNNFTLNHVLALRYLTIKFPKAILTKDIFSNPNFFVFLHMAQSKEVFDTVFNVSFDTPTLYVKSLVRNYSLFSDAIKRYKEICQSLLLNKIFIEIVGYASTLGDIIGVNYDLSLNPLFHKDEPIRDMEIIFTKLFKKTDFRSVKKLPVLRLVLWAYLSKHDTGLSFDDNDKQDIYTIFQKTGPVIHSTLTEQFREYMFSNDRTSYWIWLKEPISNDSDIYKDKPAITMYDKLLSYIYSEVVQGRVNKNMLKLIYMFEINVNIKTILLEIIYGIPSDILGIIDAENDEWKKYFIDMYKESFINGSTFISDKTFYDDLFNVVALINPAFFKQDRIIDLFKGDTSIKQRFDDMDMNTTYFSQMIYGTTDIDLLAIESQYTCQIYNEETKYYIREYNTYMFLHESNPLIIDNGILTPLSSISDTRARLNLFSKHVLKYFLDGKLASLGLVIDDYNVDIVSKMLQHMKCIENVTCFVDYVSQRNRSIIPSIIRTIITHFNVPVIILFRSFLKANMTYVESFLDNTIHLTNNDKKYIRSIIEHGR</sequence>
<dbReference type="GeneID" id="36841026"/>
<dbReference type="Proteomes" id="UP000249273">
    <property type="component" value="Segment"/>
</dbReference>
<evidence type="ECO:0000256" key="1">
    <source>
        <dbReference type="ARBA" id="ARBA00004328"/>
    </source>
</evidence>
<gene>
    <name evidence="4" type="primary">SOPV-ELK-029</name>
</gene>
<evidence type="ECO:0000256" key="2">
    <source>
        <dbReference type="ARBA" id="ARBA00022844"/>
    </source>
</evidence>
<dbReference type="OrthoDB" id="2178at10239"/>
<comment type="subcellular location">
    <subcellularLocation>
        <location evidence="1 3">Virion</location>
    </subcellularLocation>
</comment>
<protein>
    <recommendedName>
        <fullName evidence="3">Protein E6 homolog</fullName>
    </recommendedName>
</protein>
<organism evidence="4">
    <name type="scientific">Sea otter poxvirus</name>
    <dbReference type="NCBI Taxonomy" id="1416741"/>
    <lineage>
        <taxon>Viruses</taxon>
        <taxon>Varidnaviria</taxon>
        <taxon>Bamfordvirae</taxon>
        <taxon>Nucleocytoviricota</taxon>
        <taxon>Pokkesviricetes</taxon>
        <taxon>Chitovirales</taxon>
        <taxon>Poxviridae</taxon>
        <taxon>Chordopoxvirinae</taxon>
        <taxon>Mustelpoxvirus</taxon>
        <taxon>Mustelpoxvirus seaotterpox</taxon>
        <taxon>Sea otterpox virus</taxon>
    </lineage>
</organism>
<evidence type="ECO:0000313" key="4">
    <source>
        <dbReference type="EMBL" id="AWU47074.1"/>
    </source>
</evidence>
<dbReference type="InterPro" id="IPR006749">
    <property type="entry name" value="Pox_E6"/>
</dbReference>
<proteinExistence type="predicted"/>
<keyword evidence="2 3" id="KW-0946">Virion</keyword>